<reference evidence="3 4" key="1">
    <citation type="submission" date="2023-07" db="EMBL/GenBank/DDBJ databases">
        <title>Sequencing the genomes of 1000 actinobacteria strains.</title>
        <authorList>
            <person name="Klenk H.-P."/>
        </authorList>
    </citation>
    <scope>NUCLEOTIDE SEQUENCE [LARGE SCALE GENOMIC DNA]</scope>
    <source>
        <strain evidence="3 4">DSM 45805</strain>
    </source>
</reference>
<accession>A0ABU0F5E1</accession>
<dbReference type="InterPro" id="IPR036291">
    <property type="entry name" value="NAD(P)-bd_dom_sf"/>
</dbReference>
<gene>
    <name evidence="3" type="ORF">FB470_006796</name>
</gene>
<evidence type="ECO:0000313" key="4">
    <source>
        <dbReference type="Proteomes" id="UP001229651"/>
    </source>
</evidence>
<evidence type="ECO:0000256" key="1">
    <source>
        <dbReference type="ARBA" id="ARBA00006484"/>
    </source>
</evidence>
<dbReference type="InterPro" id="IPR002347">
    <property type="entry name" value="SDR_fam"/>
</dbReference>
<evidence type="ECO:0000313" key="3">
    <source>
        <dbReference type="EMBL" id="MDQ0382802.1"/>
    </source>
</evidence>
<proteinExistence type="inferred from homology"/>
<dbReference type="InterPro" id="IPR020904">
    <property type="entry name" value="Sc_DH/Rdtase_CS"/>
</dbReference>
<organism evidence="3 4">
    <name type="scientific">Amycolatopsis thermophila</name>
    <dbReference type="NCBI Taxonomy" id="206084"/>
    <lineage>
        <taxon>Bacteria</taxon>
        <taxon>Bacillati</taxon>
        <taxon>Actinomycetota</taxon>
        <taxon>Actinomycetes</taxon>
        <taxon>Pseudonocardiales</taxon>
        <taxon>Pseudonocardiaceae</taxon>
        <taxon>Amycolatopsis</taxon>
    </lineage>
</organism>
<name>A0ABU0F5E1_9PSEU</name>
<protein>
    <submittedName>
        <fullName evidence="3">NAD(P)-dependent dehydrogenase (Short-subunit alcohol dehydrogenase family)</fullName>
    </submittedName>
</protein>
<comment type="similarity">
    <text evidence="1">Belongs to the short-chain dehydrogenases/reductases (SDR) family.</text>
</comment>
<dbReference type="PANTHER" id="PTHR24321">
    <property type="entry name" value="DEHYDROGENASES, SHORT CHAIN"/>
    <property type="match status" value="1"/>
</dbReference>
<dbReference type="Pfam" id="PF13561">
    <property type="entry name" value="adh_short_C2"/>
    <property type="match status" value="1"/>
</dbReference>
<sequence length="176" mass="18302">MNTTGTFLASKYALPEIVRSGGGSVVHIASTAAMQGRAGLDAYTASKGAMVSLTRSMAAYYSRYSVRVNCLVSGFVDTGEPAIRAMLEDPQFGPMIRKYYQGRVGTPSDIAYTAAHLVSNQAGFITGAIVPVDGGATGLSHMDRQVADMPGFPSGVEVDTQAADRLSTAGAEVNPS</sequence>
<dbReference type="SUPFAM" id="SSF51735">
    <property type="entry name" value="NAD(P)-binding Rossmann-fold domains"/>
    <property type="match status" value="1"/>
</dbReference>
<dbReference type="PANTHER" id="PTHR24321:SF8">
    <property type="entry name" value="ESTRADIOL 17-BETA-DEHYDROGENASE 8-RELATED"/>
    <property type="match status" value="1"/>
</dbReference>
<dbReference type="Gene3D" id="3.40.50.720">
    <property type="entry name" value="NAD(P)-binding Rossmann-like Domain"/>
    <property type="match status" value="1"/>
</dbReference>
<keyword evidence="4" id="KW-1185">Reference proteome</keyword>
<dbReference type="CDD" id="cd05233">
    <property type="entry name" value="SDR_c"/>
    <property type="match status" value="1"/>
</dbReference>
<dbReference type="EMBL" id="JAUSUT010000001">
    <property type="protein sequence ID" value="MDQ0382802.1"/>
    <property type="molecule type" value="Genomic_DNA"/>
</dbReference>
<evidence type="ECO:0000256" key="2">
    <source>
        <dbReference type="ARBA" id="ARBA00023002"/>
    </source>
</evidence>
<keyword evidence="2" id="KW-0560">Oxidoreductase</keyword>
<dbReference type="PROSITE" id="PS00061">
    <property type="entry name" value="ADH_SHORT"/>
    <property type="match status" value="1"/>
</dbReference>
<dbReference type="Proteomes" id="UP001229651">
    <property type="component" value="Unassembled WGS sequence"/>
</dbReference>
<comment type="caution">
    <text evidence="3">The sequence shown here is derived from an EMBL/GenBank/DDBJ whole genome shotgun (WGS) entry which is preliminary data.</text>
</comment>
<dbReference type="PRINTS" id="PR00081">
    <property type="entry name" value="GDHRDH"/>
</dbReference>